<reference evidence="3" key="1">
    <citation type="journal article" date="2015" name="Nat. Plants">
        <title>Genome expansion of Arabis alpina linked with retrotransposition and reduced symmetric DNA methylation.</title>
        <authorList>
            <person name="Willing E.M."/>
            <person name="Rawat V."/>
            <person name="Mandakova T."/>
            <person name="Maumus F."/>
            <person name="James G.V."/>
            <person name="Nordstroem K.J."/>
            <person name="Becker C."/>
            <person name="Warthmann N."/>
            <person name="Chica C."/>
            <person name="Szarzynska B."/>
            <person name="Zytnicki M."/>
            <person name="Albani M.C."/>
            <person name="Kiefer C."/>
            <person name="Bergonzi S."/>
            <person name="Castaings L."/>
            <person name="Mateos J.L."/>
            <person name="Berns M.C."/>
            <person name="Bujdoso N."/>
            <person name="Piofczyk T."/>
            <person name="de Lorenzo L."/>
            <person name="Barrero-Sicilia C."/>
            <person name="Mateos I."/>
            <person name="Piednoel M."/>
            <person name="Hagmann J."/>
            <person name="Chen-Min-Tao R."/>
            <person name="Iglesias-Fernandez R."/>
            <person name="Schuster S.C."/>
            <person name="Alonso-Blanco C."/>
            <person name="Roudier F."/>
            <person name="Carbonero P."/>
            <person name="Paz-Ares J."/>
            <person name="Davis S.J."/>
            <person name="Pecinka A."/>
            <person name="Quesneville H."/>
            <person name="Colot V."/>
            <person name="Lysak M.A."/>
            <person name="Weigel D."/>
            <person name="Coupland G."/>
            <person name="Schneeberger K."/>
        </authorList>
    </citation>
    <scope>NUCLEOTIDE SEQUENCE [LARGE SCALE GENOMIC DNA]</scope>
    <source>
        <strain evidence="3">cv. Pajares</strain>
    </source>
</reference>
<dbReference type="PANTHER" id="PTHR35737:SF1">
    <property type="entry name" value="CRYPTIC LOCI REGULATOR"/>
    <property type="match status" value="1"/>
</dbReference>
<dbReference type="PANTHER" id="PTHR35737">
    <property type="entry name" value="CRYPTIC LOCI REGULATOR"/>
    <property type="match status" value="1"/>
</dbReference>
<dbReference type="OrthoDB" id="1930051at2759"/>
<protein>
    <submittedName>
        <fullName evidence="2">Uncharacterized protein</fullName>
    </submittedName>
</protein>
<keyword evidence="3" id="KW-1185">Reference proteome</keyword>
<name>A0A087GT95_ARAAL</name>
<evidence type="ECO:0000256" key="1">
    <source>
        <dbReference type="SAM" id="MobiDB-lite"/>
    </source>
</evidence>
<organism evidence="2 3">
    <name type="scientific">Arabis alpina</name>
    <name type="common">Alpine rock-cress</name>
    <dbReference type="NCBI Taxonomy" id="50452"/>
    <lineage>
        <taxon>Eukaryota</taxon>
        <taxon>Viridiplantae</taxon>
        <taxon>Streptophyta</taxon>
        <taxon>Embryophyta</taxon>
        <taxon>Tracheophyta</taxon>
        <taxon>Spermatophyta</taxon>
        <taxon>Magnoliopsida</taxon>
        <taxon>eudicotyledons</taxon>
        <taxon>Gunneridae</taxon>
        <taxon>Pentapetalae</taxon>
        <taxon>rosids</taxon>
        <taxon>malvids</taxon>
        <taxon>Brassicales</taxon>
        <taxon>Brassicaceae</taxon>
        <taxon>Arabideae</taxon>
        <taxon>Arabis</taxon>
    </lineage>
</organism>
<dbReference type="eggNOG" id="ENOG502S2NI">
    <property type="taxonomic scope" value="Eukaryota"/>
</dbReference>
<evidence type="ECO:0000313" key="2">
    <source>
        <dbReference type="EMBL" id="KFK33097.1"/>
    </source>
</evidence>
<feature type="region of interest" description="Disordered" evidence="1">
    <location>
        <begin position="33"/>
        <end position="55"/>
    </location>
</feature>
<dbReference type="Gramene" id="KFK33097">
    <property type="protein sequence ID" value="KFK33097"/>
    <property type="gene ID" value="AALP_AA6G330800"/>
</dbReference>
<dbReference type="OMA" id="FNLPVWG"/>
<dbReference type="EMBL" id="CM002874">
    <property type="protein sequence ID" value="KFK33097.1"/>
    <property type="molecule type" value="Genomic_DNA"/>
</dbReference>
<evidence type="ECO:0000313" key="3">
    <source>
        <dbReference type="Proteomes" id="UP000029120"/>
    </source>
</evidence>
<sequence>MDPQASTPARYIIGDEEWELCNDDGFIYKRRKETIAGESSNPPDPELDPEEEERNRKKRKRKILLKLKRKYQKEIDHWDILSNTLCALQEKSKVVSSLSETRVQIEKVASSSSIRPLFLDELLIMEEAREGFIKNVSSVCEVAEGICRVEEEEEKEMFFNLPVWGTPQDLMESLCYD</sequence>
<proteinExistence type="predicted"/>
<dbReference type="Proteomes" id="UP000029120">
    <property type="component" value="Chromosome 6"/>
</dbReference>
<dbReference type="AlphaFoldDB" id="A0A087GT95"/>
<accession>A0A087GT95</accession>
<gene>
    <name evidence="2" type="ordered locus">AALP_Aa6g330800</name>
</gene>